<organism evidence="1 2">
    <name type="scientific">Actinacidiphila oryziradicis</name>
    <dbReference type="NCBI Taxonomy" id="2571141"/>
    <lineage>
        <taxon>Bacteria</taxon>
        <taxon>Bacillati</taxon>
        <taxon>Actinomycetota</taxon>
        <taxon>Actinomycetes</taxon>
        <taxon>Kitasatosporales</taxon>
        <taxon>Streptomycetaceae</taxon>
        <taxon>Actinacidiphila</taxon>
    </lineage>
</organism>
<proteinExistence type="predicted"/>
<dbReference type="EMBL" id="SUMC01000063">
    <property type="protein sequence ID" value="TKA02180.1"/>
    <property type="molecule type" value="Genomic_DNA"/>
</dbReference>
<gene>
    <name evidence="1" type="ORF">FCI23_38705</name>
</gene>
<keyword evidence="2" id="KW-1185">Reference proteome</keyword>
<sequence>MGAPPAQALKVATLLLTGHPLWEPAHWALPEQSPLSGAGQPFPGILYCDEPGSPRFGRGGSVSAPRSPASLRKLIDAEGGLLLPGVANALTARIAEDLGFDAVYVTGAGVSNTFLGLPDIGLLSLETTARADRGADLPVVRGTQPGAVHLVFRIPWRPDALTGFSS</sequence>
<accession>A0A4U0S0B1</accession>
<dbReference type="PANTHER" id="PTHR42905">
    <property type="entry name" value="PHOSPHOENOLPYRUVATE CARBOXYLASE"/>
    <property type="match status" value="1"/>
</dbReference>
<dbReference type="AlphaFoldDB" id="A0A4U0S0B1"/>
<evidence type="ECO:0000313" key="1">
    <source>
        <dbReference type="EMBL" id="TKA02180.1"/>
    </source>
</evidence>
<dbReference type="OrthoDB" id="9771433at2"/>
<dbReference type="InterPro" id="IPR015813">
    <property type="entry name" value="Pyrv/PenolPyrv_kinase-like_dom"/>
</dbReference>
<comment type="caution">
    <text evidence="1">The sequence shown here is derived from an EMBL/GenBank/DDBJ whole genome shotgun (WGS) entry which is preliminary data.</text>
</comment>
<dbReference type="Gene3D" id="3.20.20.60">
    <property type="entry name" value="Phosphoenolpyruvate-binding domains"/>
    <property type="match status" value="1"/>
</dbReference>
<reference evidence="1 2" key="1">
    <citation type="submission" date="2019-04" db="EMBL/GenBank/DDBJ databases">
        <title>Streptomyces oryziradicis sp. nov., a novel actinomycete isolated from rhizosphere soil of rice (Oryza sativa L.).</title>
        <authorList>
            <person name="Li C."/>
        </authorList>
    </citation>
    <scope>NUCLEOTIDE SEQUENCE [LARGE SCALE GENOMIC DNA]</scope>
    <source>
        <strain evidence="1 2">NEAU-C40</strain>
    </source>
</reference>
<dbReference type="RefSeq" id="WP_136728848.1">
    <property type="nucleotide sequence ID" value="NZ_SUMC01000063.1"/>
</dbReference>
<evidence type="ECO:0000313" key="2">
    <source>
        <dbReference type="Proteomes" id="UP000305778"/>
    </source>
</evidence>
<dbReference type="PANTHER" id="PTHR42905:SF5">
    <property type="entry name" value="CARBOXYVINYL-CARBOXYPHOSPHONATE PHOSPHORYLMUTASE, CHLOROPLASTIC"/>
    <property type="match status" value="1"/>
</dbReference>
<dbReference type="InterPro" id="IPR040442">
    <property type="entry name" value="Pyrv_kinase-like_dom_sf"/>
</dbReference>
<name>A0A4U0S0B1_9ACTN</name>
<dbReference type="Proteomes" id="UP000305778">
    <property type="component" value="Unassembled WGS sequence"/>
</dbReference>
<dbReference type="GO" id="GO:0003824">
    <property type="term" value="F:catalytic activity"/>
    <property type="evidence" value="ECO:0007669"/>
    <property type="project" value="InterPro"/>
</dbReference>
<protein>
    <submittedName>
        <fullName evidence="1">Uncharacterized protein</fullName>
    </submittedName>
</protein>
<dbReference type="SUPFAM" id="SSF51621">
    <property type="entry name" value="Phosphoenolpyruvate/pyruvate domain"/>
    <property type="match status" value="1"/>
</dbReference>